<comment type="caution">
    <text evidence="5">The sequence shown here is derived from an EMBL/GenBank/DDBJ whole genome shotgun (WGS) entry which is preliminary data.</text>
</comment>
<dbReference type="PROSITE" id="PS51172">
    <property type="entry name" value="CBM3"/>
    <property type="match status" value="1"/>
</dbReference>
<feature type="domain" description="CBM3" evidence="4">
    <location>
        <begin position="846"/>
        <end position="998"/>
    </location>
</feature>
<keyword evidence="5" id="KW-0378">Hydrolase</keyword>
<evidence type="ECO:0000259" key="3">
    <source>
        <dbReference type="PROSITE" id="PS50853"/>
    </source>
</evidence>
<feature type="chain" id="PRO_5045733029" evidence="2">
    <location>
        <begin position="32"/>
        <end position="998"/>
    </location>
</feature>
<dbReference type="InterPro" id="IPR036116">
    <property type="entry name" value="FN3_sf"/>
</dbReference>
<dbReference type="InterPro" id="IPR008965">
    <property type="entry name" value="CBM2/CBM3_carb-bd_dom_sf"/>
</dbReference>
<dbReference type="CDD" id="cd00063">
    <property type="entry name" value="FN3"/>
    <property type="match status" value="1"/>
</dbReference>
<dbReference type="SUPFAM" id="SSF49384">
    <property type="entry name" value="Carbohydrate-binding domain"/>
    <property type="match status" value="1"/>
</dbReference>
<accession>A0ABW4DDQ4</accession>
<dbReference type="InterPro" id="IPR008928">
    <property type="entry name" value="6-hairpin_glycosidase_sf"/>
</dbReference>
<dbReference type="PRINTS" id="PR00844">
    <property type="entry name" value="GLHYDRLASE48"/>
</dbReference>
<dbReference type="Pfam" id="PF02011">
    <property type="entry name" value="Glyco_hydro_48"/>
    <property type="match status" value="2"/>
</dbReference>
<dbReference type="SUPFAM" id="SSF48208">
    <property type="entry name" value="Six-hairpin glycosidases"/>
    <property type="match status" value="1"/>
</dbReference>
<dbReference type="GO" id="GO:0016787">
    <property type="term" value="F:hydrolase activity"/>
    <property type="evidence" value="ECO:0007669"/>
    <property type="project" value="UniProtKB-KW"/>
</dbReference>
<dbReference type="InterPro" id="IPR012341">
    <property type="entry name" value="6hp_glycosidase-like_sf"/>
</dbReference>
<feature type="domain" description="Fibronectin type-III" evidence="3">
    <location>
        <begin position="753"/>
        <end position="843"/>
    </location>
</feature>
<dbReference type="SMART" id="SM01067">
    <property type="entry name" value="CBM_3"/>
    <property type="match status" value="1"/>
</dbReference>
<dbReference type="Gene3D" id="2.60.40.10">
    <property type="entry name" value="Immunoglobulins"/>
    <property type="match status" value="1"/>
</dbReference>
<dbReference type="SUPFAM" id="SSF49265">
    <property type="entry name" value="Fibronectin type III"/>
    <property type="match status" value="1"/>
</dbReference>
<evidence type="ECO:0000313" key="5">
    <source>
        <dbReference type="EMBL" id="MFD1461924.1"/>
    </source>
</evidence>
<dbReference type="PROSITE" id="PS50853">
    <property type="entry name" value="FN3"/>
    <property type="match status" value="1"/>
</dbReference>
<dbReference type="Pfam" id="PF00942">
    <property type="entry name" value="CBM_3"/>
    <property type="match status" value="1"/>
</dbReference>
<evidence type="ECO:0000256" key="2">
    <source>
        <dbReference type="SAM" id="SignalP"/>
    </source>
</evidence>
<organism evidence="5 6">
    <name type="scientific">Paenibacillus farraposensis</name>
    <dbReference type="NCBI Taxonomy" id="2807095"/>
    <lineage>
        <taxon>Bacteria</taxon>
        <taxon>Bacillati</taxon>
        <taxon>Bacillota</taxon>
        <taxon>Bacilli</taxon>
        <taxon>Bacillales</taxon>
        <taxon>Paenibacillaceae</taxon>
        <taxon>Paenibacillus</taxon>
    </lineage>
</organism>
<dbReference type="Gene3D" id="2.60.40.710">
    <property type="entry name" value="Endoglucanase-like"/>
    <property type="match status" value="1"/>
</dbReference>
<dbReference type="Proteomes" id="UP001597340">
    <property type="component" value="Unassembled WGS sequence"/>
</dbReference>
<dbReference type="InterPro" id="IPR013783">
    <property type="entry name" value="Ig-like_fold"/>
</dbReference>
<dbReference type="RefSeq" id="WP_229525304.1">
    <property type="nucleotide sequence ID" value="NZ_JAFFQR010000095.1"/>
</dbReference>
<keyword evidence="2" id="KW-0732">Signal</keyword>
<sequence length="998" mass="110880">MIRKKSAFRKSFTMAMSAVLVLPLTMGLAQASPAGASAVKSVTASAVSSEATRFLQMYKQLKDPASGYFSKEGIPYHSVETLISEAPDYGHLTTSEAYSYWMWLEVLYGHYTGDWSNLESAWDNMEKYIIPGKEAQPTMGNYNPNSPATYAAEYSQPDVYPARLTGQYAGGKDPLDSELKSTYGNNQTYLMHWLLDVDNWYGFGNLLNPSHTATYINTFQRGEQESVWETIPHPSQDNQKFGKPNQGFMSLFTKEDKNPAPQWRYTNATDADARAVQAMYWAKELGYDNEVYLNKAKKMGDYLRYGMYDKYFQKIGSAANGSPTSGSGKDASQYLMAWYTSWGGGLGQEGNWAWRIGASHAHQGYQNVVAAYALSDKDGGLVPKSPTAGQDWGTSLQRQLEFYTWLQSDEGAIAGGATNSWDGAYKAYPAGTSTFYNMAYVSAPVYHDPPSNNWFGMQTWPMERVAELYYILAKKGDTSSEQFKMAKQATEKWVKWSKDYAFVNERPMTDAQGYYLDAQGKRIQSSKNVKVATKKAQGEFWLPSNLEWSGQPDKWNGFAKYKGNSGLHVVTKNPVQDVGVLGSYVKALTFFAAATKAENGDFTELGKEAKGLSKSLLDAAWNYNDGVGIATKETREEYYRYFTKENYIPNGWSGKTGQGNTIPGKDTVPSDPSKGGNGTYSSYADIRPNIVKDPMWSYVKNKYENSWNKETKKWDNGVPEFTYHRFWSQVDMATAYAEYDRLINGGGTTEPTAPKAPKNLKATGGDAEVTLNWSKTFGAESYTLKRSTTSGGPYETVATVTDVTYKDTNVVNDTTYYYVVSATNSLGTSEDSQEVSITPTAAPVPATGDLVAMYRVGDTNAGDNHIRSSFRIVNKGEEAVDLQNVKLRYYYTIDGDKAQEFHCDYAQMGSGNVTAKFVKLDTPVAGADYYMEVSFGPGAGSLAPGQDTGEIQTRVNKSDWSNYNESDDFSYDPTKSSYTEWEKAPLYVNGKLVWGLQP</sequence>
<feature type="signal peptide" evidence="2">
    <location>
        <begin position="1"/>
        <end position="31"/>
    </location>
</feature>
<evidence type="ECO:0000256" key="1">
    <source>
        <dbReference type="SAM" id="MobiDB-lite"/>
    </source>
</evidence>
<dbReference type="EMBL" id="JBHTNZ010000011">
    <property type="protein sequence ID" value="MFD1461924.1"/>
    <property type="molecule type" value="Genomic_DNA"/>
</dbReference>
<dbReference type="InterPro" id="IPR003961">
    <property type="entry name" value="FN3_dom"/>
</dbReference>
<keyword evidence="6" id="KW-1185">Reference proteome</keyword>
<dbReference type="SMART" id="SM00060">
    <property type="entry name" value="FN3"/>
    <property type="match status" value="1"/>
</dbReference>
<dbReference type="Gene3D" id="1.50.10.10">
    <property type="match status" value="3"/>
</dbReference>
<dbReference type="InterPro" id="IPR036966">
    <property type="entry name" value="CBM3_sf"/>
</dbReference>
<feature type="region of interest" description="Disordered" evidence="1">
    <location>
        <begin position="653"/>
        <end position="681"/>
    </location>
</feature>
<evidence type="ECO:0000313" key="6">
    <source>
        <dbReference type="Proteomes" id="UP001597340"/>
    </source>
</evidence>
<dbReference type="InterPro" id="IPR001956">
    <property type="entry name" value="CBM3"/>
</dbReference>
<dbReference type="InterPro" id="IPR000556">
    <property type="entry name" value="Glyco_hydro_48F"/>
</dbReference>
<name>A0ABW4DDQ4_9BACL</name>
<proteinExistence type="predicted"/>
<gene>
    <name evidence="5" type="ORF">ACFQ5D_10970</name>
</gene>
<evidence type="ECO:0000259" key="4">
    <source>
        <dbReference type="PROSITE" id="PS51172"/>
    </source>
</evidence>
<protein>
    <submittedName>
        <fullName evidence="5">Glycoside hydrolase family 48 protein</fullName>
    </submittedName>
</protein>
<reference evidence="6" key="1">
    <citation type="journal article" date="2019" name="Int. J. Syst. Evol. Microbiol.">
        <title>The Global Catalogue of Microorganisms (GCM) 10K type strain sequencing project: providing services to taxonomists for standard genome sequencing and annotation.</title>
        <authorList>
            <consortium name="The Broad Institute Genomics Platform"/>
            <consortium name="The Broad Institute Genome Sequencing Center for Infectious Disease"/>
            <person name="Wu L."/>
            <person name="Ma J."/>
        </authorList>
    </citation>
    <scope>NUCLEOTIDE SEQUENCE [LARGE SCALE GENOMIC DNA]</scope>
    <source>
        <strain evidence="6">CCM 9147</strain>
    </source>
</reference>